<keyword evidence="1" id="KW-1133">Transmembrane helix</keyword>
<feature type="signal peptide" evidence="2">
    <location>
        <begin position="1"/>
        <end position="16"/>
    </location>
</feature>
<dbReference type="AlphaFoldDB" id="A0A9N9BMJ3"/>
<reference evidence="3" key="1">
    <citation type="submission" date="2021-06" db="EMBL/GenBank/DDBJ databases">
        <authorList>
            <person name="Kallberg Y."/>
            <person name="Tangrot J."/>
            <person name="Rosling A."/>
        </authorList>
    </citation>
    <scope>NUCLEOTIDE SEQUENCE</scope>
    <source>
        <strain evidence="3">BR232B</strain>
    </source>
</reference>
<evidence type="ECO:0000256" key="2">
    <source>
        <dbReference type="SAM" id="SignalP"/>
    </source>
</evidence>
<feature type="transmembrane region" description="Helical" evidence="1">
    <location>
        <begin position="115"/>
        <end position="135"/>
    </location>
</feature>
<evidence type="ECO:0000313" key="4">
    <source>
        <dbReference type="Proteomes" id="UP000789739"/>
    </source>
</evidence>
<feature type="chain" id="PRO_5040360287" evidence="2">
    <location>
        <begin position="17"/>
        <end position="165"/>
    </location>
</feature>
<dbReference type="OrthoDB" id="2396694at2759"/>
<organism evidence="3 4">
    <name type="scientific">Paraglomus brasilianum</name>
    <dbReference type="NCBI Taxonomy" id="144538"/>
    <lineage>
        <taxon>Eukaryota</taxon>
        <taxon>Fungi</taxon>
        <taxon>Fungi incertae sedis</taxon>
        <taxon>Mucoromycota</taxon>
        <taxon>Glomeromycotina</taxon>
        <taxon>Glomeromycetes</taxon>
        <taxon>Paraglomerales</taxon>
        <taxon>Paraglomeraceae</taxon>
        <taxon>Paraglomus</taxon>
    </lineage>
</organism>
<proteinExistence type="predicted"/>
<keyword evidence="1" id="KW-0472">Membrane</keyword>
<dbReference type="EMBL" id="CAJVPI010000781">
    <property type="protein sequence ID" value="CAG8571641.1"/>
    <property type="molecule type" value="Genomic_DNA"/>
</dbReference>
<name>A0A9N9BMJ3_9GLOM</name>
<feature type="transmembrane region" description="Helical" evidence="1">
    <location>
        <begin position="80"/>
        <end position="103"/>
    </location>
</feature>
<keyword evidence="4" id="KW-1185">Reference proteome</keyword>
<evidence type="ECO:0000313" key="3">
    <source>
        <dbReference type="EMBL" id="CAG8571641.1"/>
    </source>
</evidence>
<comment type="caution">
    <text evidence="3">The sequence shown here is derived from an EMBL/GenBank/DDBJ whole genome shotgun (WGS) entry which is preliminary data.</text>
</comment>
<accession>A0A9N9BMJ3</accession>
<sequence length="165" mass="18393">MAFLAAVMTLGPATYTCIRCYADWPIVLIALGQLTPWSFKMFNDGARGWQAAAEAGGYSKLASSSSESHEPKFNESRDRLYRYLGAIVTVILSITGWAGLTMISYELHRIMETLHWVWVIYAVGFGLSPIIIITIRKAYGAGMISAIIFFLGKRLLFFDIDCKCC</sequence>
<gene>
    <name evidence="3" type="ORF">PBRASI_LOCUS6131</name>
</gene>
<evidence type="ECO:0000256" key="1">
    <source>
        <dbReference type="SAM" id="Phobius"/>
    </source>
</evidence>
<dbReference type="Proteomes" id="UP000789739">
    <property type="component" value="Unassembled WGS sequence"/>
</dbReference>
<protein>
    <submittedName>
        <fullName evidence="3">745_t:CDS:1</fullName>
    </submittedName>
</protein>
<keyword evidence="2" id="KW-0732">Signal</keyword>
<keyword evidence="1" id="KW-0812">Transmembrane</keyword>